<feature type="domain" description="Beta-ketoacyl-[acyl-carrier-protein] synthase III C-terminal" evidence="3">
    <location>
        <begin position="263"/>
        <end position="351"/>
    </location>
</feature>
<comment type="caution">
    <text evidence="5">The sequence shown here is derived from an EMBL/GenBank/DDBJ whole genome shotgun (WGS) entry which is preliminary data.</text>
</comment>
<evidence type="ECO:0000259" key="3">
    <source>
        <dbReference type="Pfam" id="PF08541"/>
    </source>
</evidence>
<organism evidence="5 6">
    <name type="scientific">Nostoc flagelliforme FACHB-838</name>
    <dbReference type="NCBI Taxonomy" id="2692904"/>
    <lineage>
        <taxon>Bacteria</taxon>
        <taxon>Bacillati</taxon>
        <taxon>Cyanobacteriota</taxon>
        <taxon>Cyanophyceae</taxon>
        <taxon>Nostocales</taxon>
        <taxon>Nostocaceae</taxon>
        <taxon>Nostoc</taxon>
    </lineage>
</organism>
<sequence length="381" mass="41546">MSQYPVGIRSLALTLPSIRRTNDYYRDKYPELVEQAEQKSLARLFSLAGSTPINEFDLEMTPYLSDPFRGTIERYVLGEGESSLTLECQAAKNALQAAKLSPDDIDLMLVASIWPEQVGFGNAAFLAGQLGLKGAAWNLDGACGVTPVALQTACALVRAGDYRNVLVVISCTYSRFFDEDDTVSWCMSDGAGAFVVSSLEGDQGVLGTKTVHTSVLCDTLIPQLTEDKHGHPQFRMKIGKSANRLFREMSVDLLRTCCEGAVASAGITFEEVDFFLFNTATAWFANFCTRVLGIKQERTINLYPQYANVGPVLTIVNMYYAALLGKIRENDLVLIYGFGVTGVASASVMRWGKVALNPAPINTIESDLAVTGSRDRSKTSC</sequence>
<evidence type="ECO:0000313" key="6">
    <source>
        <dbReference type="Proteomes" id="UP000623440"/>
    </source>
</evidence>
<evidence type="ECO:0000259" key="4">
    <source>
        <dbReference type="Pfam" id="PF08545"/>
    </source>
</evidence>
<dbReference type="PANTHER" id="PTHR34069:SF2">
    <property type="entry name" value="BETA-KETOACYL-[ACYL-CARRIER-PROTEIN] SYNTHASE III"/>
    <property type="match status" value="1"/>
</dbReference>
<dbReference type="PANTHER" id="PTHR34069">
    <property type="entry name" value="3-OXOACYL-[ACYL-CARRIER-PROTEIN] SYNTHASE 3"/>
    <property type="match status" value="1"/>
</dbReference>
<dbReference type="SUPFAM" id="SSF53901">
    <property type="entry name" value="Thiolase-like"/>
    <property type="match status" value="1"/>
</dbReference>
<keyword evidence="6" id="KW-1185">Reference proteome</keyword>
<dbReference type="EMBL" id="JACJSI010000068">
    <property type="protein sequence ID" value="MBD2532760.1"/>
    <property type="molecule type" value="Genomic_DNA"/>
</dbReference>
<gene>
    <name evidence="5" type="ORF">H6G97_25525</name>
</gene>
<dbReference type="Gene3D" id="3.40.47.10">
    <property type="match status" value="1"/>
</dbReference>
<keyword evidence="2" id="KW-0012">Acyltransferase</keyword>
<reference evidence="5 6" key="1">
    <citation type="journal article" date="2020" name="ISME J.">
        <title>Comparative genomics reveals insights into cyanobacterial evolution and habitat adaptation.</title>
        <authorList>
            <person name="Chen M.Y."/>
            <person name="Teng W.K."/>
            <person name="Zhao L."/>
            <person name="Hu C.X."/>
            <person name="Zhou Y.K."/>
            <person name="Han B.P."/>
            <person name="Song L.R."/>
            <person name="Shu W.S."/>
        </authorList>
    </citation>
    <scope>NUCLEOTIDE SEQUENCE [LARGE SCALE GENOMIC DNA]</scope>
    <source>
        <strain evidence="5 6">FACHB-838</strain>
    </source>
</reference>
<feature type="domain" description="Beta-ketoacyl-[acyl-carrier-protein] synthase III N-terminal" evidence="4">
    <location>
        <begin position="141"/>
        <end position="209"/>
    </location>
</feature>
<evidence type="ECO:0000256" key="1">
    <source>
        <dbReference type="ARBA" id="ARBA00022679"/>
    </source>
</evidence>
<dbReference type="RefSeq" id="WP_190943369.1">
    <property type="nucleotide sequence ID" value="NZ_JACJSI010000068.1"/>
</dbReference>
<evidence type="ECO:0000256" key="2">
    <source>
        <dbReference type="ARBA" id="ARBA00023315"/>
    </source>
</evidence>
<name>A0ABR8DV61_9NOSO</name>
<dbReference type="InterPro" id="IPR013747">
    <property type="entry name" value="ACP_syn_III_C"/>
</dbReference>
<dbReference type="InterPro" id="IPR016039">
    <property type="entry name" value="Thiolase-like"/>
</dbReference>
<dbReference type="Pfam" id="PF08545">
    <property type="entry name" value="ACP_syn_III"/>
    <property type="match status" value="1"/>
</dbReference>
<evidence type="ECO:0000313" key="5">
    <source>
        <dbReference type="EMBL" id="MBD2532760.1"/>
    </source>
</evidence>
<accession>A0ABR8DV61</accession>
<dbReference type="Proteomes" id="UP000623440">
    <property type="component" value="Unassembled WGS sequence"/>
</dbReference>
<dbReference type="InterPro" id="IPR013751">
    <property type="entry name" value="ACP_syn_III_N"/>
</dbReference>
<proteinExistence type="predicted"/>
<protein>
    <submittedName>
        <fullName evidence="5">3-oxoacyl-ACP synthase</fullName>
    </submittedName>
</protein>
<keyword evidence="1" id="KW-0808">Transferase</keyword>
<dbReference type="Pfam" id="PF08541">
    <property type="entry name" value="ACP_syn_III_C"/>
    <property type="match status" value="1"/>
</dbReference>